<reference evidence="1 2" key="1">
    <citation type="submission" date="2017-09" db="EMBL/GenBank/DDBJ databases">
        <title>Mdr eskape-Ghana.</title>
        <authorList>
            <person name="Agyepong N."/>
            <person name="Janice J."/>
            <person name="Samuelsen O."/>
            <person name="Owusu-Ofori A."/>
            <person name="Sundsfjord A."/>
            <person name="Essack S."/>
            <person name="Pedersen T."/>
        </authorList>
    </citation>
    <scope>NUCLEOTIDE SEQUENCE [LARGE SCALE GENOMIC DNA]</scope>
    <source>
        <strain evidence="1 2">46</strain>
    </source>
</reference>
<accession>A0A2A5MG98</accession>
<dbReference type="EMBL" id="NXHG01000012">
    <property type="protein sequence ID" value="PCM59936.1"/>
    <property type="molecule type" value="Genomic_DNA"/>
</dbReference>
<dbReference type="RefSeq" id="WP_096833838.1">
    <property type="nucleotide sequence ID" value="NZ_NXHG01000012.1"/>
</dbReference>
<protein>
    <submittedName>
        <fullName evidence="1">Uncharacterized protein</fullName>
    </submittedName>
</protein>
<name>A0A2A5MG98_9ENTR</name>
<evidence type="ECO:0000313" key="2">
    <source>
        <dbReference type="Proteomes" id="UP000217648"/>
    </source>
</evidence>
<sequence length="74" mass="8269">MKIEFNDKVVIATATITSTVFEFRLHNRVVDTALFLAPSVRAKRSGFFVLKTVITGKTSHVLRAYKAIKAEASR</sequence>
<comment type="caution">
    <text evidence="1">The sequence shown here is derived from an EMBL/GenBank/DDBJ whole genome shotgun (WGS) entry which is preliminary data.</text>
</comment>
<dbReference type="AlphaFoldDB" id="A0A2A5MG98"/>
<organism evidence="1 2">
    <name type="scientific">Klebsiella quasipneumoniae</name>
    <dbReference type="NCBI Taxonomy" id="1463165"/>
    <lineage>
        <taxon>Bacteria</taxon>
        <taxon>Pseudomonadati</taxon>
        <taxon>Pseudomonadota</taxon>
        <taxon>Gammaproteobacteria</taxon>
        <taxon>Enterobacterales</taxon>
        <taxon>Enterobacteriaceae</taxon>
        <taxon>Klebsiella/Raoultella group</taxon>
        <taxon>Klebsiella</taxon>
        <taxon>Klebsiella pneumoniae complex</taxon>
    </lineage>
</organism>
<gene>
    <name evidence="1" type="ORF">CP911_19065</name>
</gene>
<dbReference type="Proteomes" id="UP000217648">
    <property type="component" value="Unassembled WGS sequence"/>
</dbReference>
<proteinExistence type="predicted"/>
<evidence type="ECO:0000313" key="1">
    <source>
        <dbReference type="EMBL" id="PCM59936.1"/>
    </source>
</evidence>